<accession>A0AA36GFI7</accession>
<name>A0AA36GFI7_CYLNA</name>
<protein>
    <submittedName>
        <fullName evidence="8">Uncharacterized protein</fullName>
    </submittedName>
</protein>
<dbReference type="Proteomes" id="UP001176961">
    <property type="component" value="Unassembled WGS sequence"/>
</dbReference>
<keyword evidence="6 7" id="KW-0694">RNA-binding</keyword>
<keyword evidence="9" id="KW-1185">Reference proteome</keyword>
<sequence>MEVLPVLRKVEDGKSLKYCASIVRQTMMEADNRCIHCGHSVHHVGPIYIGPIHNRRFVEGILASLKETFEEERLGTHNRLLGVLINVAE</sequence>
<dbReference type="AlphaFoldDB" id="A0AA36GFI7"/>
<proteinExistence type="inferred from homology"/>
<dbReference type="InterPro" id="IPR029063">
    <property type="entry name" value="SAM-dependent_MTases_sf"/>
</dbReference>
<comment type="similarity">
    <text evidence="7">Belongs to the class I-like SAM-binding methyltransferase superfamily. Trm1 family.</text>
</comment>
<feature type="non-terminal residue" evidence="8">
    <location>
        <position position="89"/>
    </location>
</feature>
<dbReference type="SUPFAM" id="SSF53335">
    <property type="entry name" value="S-adenosyl-L-methionine-dependent methyltransferases"/>
    <property type="match status" value="1"/>
</dbReference>
<evidence type="ECO:0000256" key="7">
    <source>
        <dbReference type="PROSITE-ProRule" id="PRU00958"/>
    </source>
</evidence>
<keyword evidence="5 7" id="KW-0819">tRNA processing</keyword>
<keyword evidence="1 7" id="KW-0820">tRNA-binding</keyword>
<comment type="caution">
    <text evidence="8">The sequence shown here is derived from an EMBL/GenBank/DDBJ whole genome shotgun (WGS) entry which is preliminary data.</text>
</comment>
<dbReference type="GO" id="GO:0032259">
    <property type="term" value="P:methylation"/>
    <property type="evidence" value="ECO:0007669"/>
    <property type="project" value="UniProtKB-UniRule"/>
</dbReference>
<evidence type="ECO:0000256" key="6">
    <source>
        <dbReference type="ARBA" id="ARBA00022884"/>
    </source>
</evidence>
<evidence type="ECO:0000256" key="2">
    <source>
        <dbReference type="ARBA" id="ARBA00022603"/>
    </source>
</evidence>
<dbReference type="EMBL" id="CATQJL010000001">
    <property type="protein sequence ID" value="CAJ0589118.1"/>
    <property type="molecule type" value="Genomic_DNA"/>
</dbReference>
<evidence type="ECO:0000256" key="3">
    <source>
        <dbReference type="ARBA" id="ARBA00022679"/>
    </source>
</evidence>
<evidence type="ECO:0000256" key="4">
    <source>
        <dbReference type="ARBA" id="ARBA00022691"/>
    </source>
</evidence>
<dbReference type="GO" id="GO:0000049">
    <property type="term" value="F:tRNA binding"/>
    <property type="evidence" value="ECO:0007669"/>
    <property type="project" value="UniProtKB-UniRule"/>
</dbReference>
<evidence type="ECO:0000256" key="1">
    <source>
        <dbReference type="ARBA" id="ARBA00022555"/>
    </source>
</evidence>
<evidence type="ECO:0000313" key="8">
    <source>
        <dbReference type="EMBL" id="CAJ0589118.1"/>
    </source>
</evidence>
<dbReference type="Gene3D" id="3.40.50.150">
    <property type="entry name" value="Vaccinia Virus protein VP39"/>
    <property type="match status" value="1"/>
</dbReference>
<dbReference type="GO" id="GO:0016423">
    <property type="term" value="F:tRNA (guanine) methyltransferase activity"/>
    <property type="evidence" value="ECO:0007669"/>
    <property type="project" value="InterPro"/>
</dbReference>
<organism evidence="8 9">
    <name type="scientific">Cylicocyclus nassatus</name>
    <name type="common">Nematode worm</name>
    <dbReference type="NCBI Taxonomy" id="53992"/>
    <lineage>
        <taxon>Eukaryota</taxon>
        <taxon>Metazoa</taxon>
        <taxon>Ecdysozoa</taxon>
        <taxon>Nematoda</taxon>
        <taxon>Chromadorea</taxon>
        <taxon>Rhabditida</taxon>
        <taxon>Rhabditina</taxon>
        <taxon>Rhabditomorpha</taxon>
        <taxon>Strongyloidea</taxon>
        <taxon>Strongylidae</taxon>
        <taxon>Cylicocyclus</taxon>
    </lineage>
</organism>
<evidence type="ECO:0000313" key="9">
    <source>
        <dbReference type="Proteomes" id="UP001176961"/>
    </source>
</evidence>
<keyword evidence="2 7" id="KW-0489">Methyltransferase</keyword>
<dbReference type="InterPro" id="IPR002905">
    <property type="entry name" value="Trm1"/>
</dbReference>
<dbReference type="GO" id="GO:0008033">
    <property type="term" value="P:tRNA processing"/>
    <property type="evidence" value="ECO:0007669"/>
    <property type="project" value="UniProtKB-UniRule"/>
</dbReference>
<keyword evidence="3 7" id="KW-0808">Transferase</keyword>
<gene>
    <name evidence="8" type="ORF">CYNAS_LOCUS1101</name>
</gene>
<dbReference type="PROSITE" id="PS51626">
    <property type="entry name" value="SAM_MT_TRM1"/>
    <property type="match status" value="1"/>
</dbReference>
<evidence type="ECO:0000256" key="5">
    <source>
        <dbReference type="ARBA" id="ARBA00022694"/>
    </source>
</evidence>
<keyword evidence="4 7" id="KW-0949">S-adenosyl-L-methionine</keyword>
<reference evidence="8" key="1">
    <citation type="submission" date="2023-07" db="EMBL/GenBank/DDBJ databases">
        <authorList>
            <consortium name="CYATHOMIX"/>
        </authorList>
    </citation>
    <scope>NUCLEOTIDE SEQUENCE</scope>
    <source>
        <strain evidence="8">N/A</strain>
    </source>
</reference>
<dbReference type="Pfam" id="PF02005">
    <property type="entry name" value="TRM"/>
    <property type="match status" value="1"/>
</dbReference>